<keyword evidence="1" id="KW-0808">Transferase</keyword>
<keyword evidence="4" id="KW-0255">Endonuclease</keyword>
<dbReference type="Proteomes" id="UP000570288">
    <property type="component" value="Unassembled WGS sequence"/>
</dbReference>
<dbReference type="InterPro" id="IPR010661">
    <property type="entry name" value="RVT_thumb"/>
</dbReference>
<evidence type="ECO:0000313" key="9">
    <source>
        <dbReference type="Proteomes" id="UP000570288"/>
    </source>
</evidence>
<dbReference type="PANTHER" id="PTHR41694:SF3">
    <property type="entry name" value="RNA-DIRECTED DNA POLYMERASE-RELATED"/>
    <property type="match status" value="1"/>
</dbReference>
<dbReference type="GO" id="GO:0004519">
    <property type="term" value="F:endonuclease activity"/>
    <property type="evidence" value="ECO:0007669"/>
    <property type="project" value="UniProtKB-KW"/>
</dbReference>
<reference evidence="8 9" key="1">
    <citation type="submission" date="2019-09" db="EMBL/GenBank/DDBJ databases">
        <title>Bird 10,000 Genomes (B10K) Project - Family phase.</title>
        <authorList>
            <person name="Zhang G."/>
        </authorList>
    </citation>
    <scope>NUCLEOTIDE SEQUENCE [LARGE SCALE GENOMIC DNA]</scope>
    <source>
        <strain evidence="8">B10K-DU-002-81</strain>
    </source>
</reference>
<gene>
    <name evidence="8" type="primary">Ervk10</name>
    <name evidence="8" type="ORF">OXYMAD_R04600</name>
</gene>
<accession>A0A7L2QZ19</accession>
<organism evidence="8 9">
    <name type="scientific">Oxylabes madagascariensis</name>
    <name type="common">white-throated Oxylabes</name>
    <dbReference type="NCBI Taxonomy" id="98144"/>
    <lineage>
        <taxon>Eukaryota</taxon>
        <taxon>Metazoa</taxon>
        <taxon>Chordata</taxon>
        <taxon>Craniata</taxon>
        <taxon>Vertebrata</taxon>
        <taxon>Euteleostomi</taxon>
        <taxon>Archelosauria</taxon>
        <taxon>Archosauria</taxon>
        <taxon>Dinosauria</taxon>
        <taxon>Saurischia</taxon>
        <taxon>Theropoda</taxon>
        <taxon>Coelurosauria</taxon>
        <taxon>Aves</taxon>
        <taxon>Neognathae</taxon>
        <taxon>Neoaves</taxon>
        <taxon>Telluraves</taxon>
        <taxon>Australaves</taxon>
        <taxon>Passeriformes</taxon>
        <taxon>Sylvioidea</taxon>
        <taxon>Timaliidae</taxon>
        <taxon>Oxylabes</taxon>
    </lineage>
</organism>
<proteinExistence type="predicted"/>
<dbReference type="InterPro" id="IPR043502">
    <property type="entry name" value="DNA/RNA_pol_sf"/>
</dbReference>
<keyword evidence="2" id="KW-0548">Nucleotidyltransferase</keyword>
<feature type="non-terminal residue" evidence="8">
    <location>
        <position position="1"/>
    </location>
</feature>
<sequence>TIVPQKLAIRDNLKTLADLHQLCGSLNWVRPWLGITIEDLAPLFNLLKGEEELSSPRSLTQAARQALEKVQQTMSSRQAHRCLPDLPFKFIILRRDPLLITEWVFLSHHRPKRITKPQELLAQLIKKARARIQVLADCEFTCIRLAIKLEKEPLTKDELEHFLQENKALQFALDSYTGQISVQHPAHKLFNLDFKLALKEKQSQKPLKALTVFTDTS</sequence>
<evidence type="ECO:0000256" key="4">
    <source>
        <dbReference type="ARBA" id="ARBA00022759"/>
    </source>
</evidence>
<dbReference type="GO" id="GO:0035613">
    <property type="term" value="F:RNA stem-loop binding"/>
    <property type="evidence" value="ECO:0007669"/>
    <property type="project" value="TreeGrafter"/>
</dbReference>
<name>A0A7L2QZ19_9PASS</name>
<feature type="non-terminal residue" evidence="8">
    <location>
        <position position="217"/>
    </location>
</feature>
<dbReference type="GO" id="GO:0016787">
    <property type="term" value="F:hydrolase activity"/>
    <property type="evidence" value="ECO:0007669"/>
    <property type="project" value="UniProtKB-KW"/>
</dbReference>
<keyword evidence="3" id="KW-0540">Nuclease</keyword>
<feature type="domain" description="Reverse transcriptase thumb" evidence="7">
    <location>
        <begin position="4"/>
        <end position="68"/>
    </location>
</feature>
<comment type="caution">
    <text evidence="8">The sequence shown here is derived from an EMBL/GenBank/DDBJ whole genome shotgun (WGS) entry which is preliminary data.</text>
</comment>
<keyword evidence="6" id="KW-0695">RNA-directed DNA polymerase</keyword>
<dbReference type="GO" id="GO:0003964">
    <property type="term" value="F:RNA-directed DNA polymerase activity"/>
    <property type="evidence" value="ECO:0007669"/>
    <property type="project" value="UniProtKB-KW"/>
</dbReference>
<dbReference type="Pfam" id="PF06817">
    <property type="entry name" value="RVT_thumb"/>
    <property type="match status" value="1"/>
</dbReference>
<dbReference type="OrthoDB" id="6773263at2759"/>
<evidence type="ECO:0000256" key="1">
    <source>
        <dbReference type="ARBA" id="ARBA00022679"/>
    </source>
</evidence>
<dbReference type="Gene3D" id="3.30.70.270">
    <property type="match status" value="1"/>
</dbReference>
<dbReference type="AlphaFoldDB" id="A0A7L2QZ19"/>
<dbReference type="InterPro" id="IPR043128">
    <property type="entry name" value="Rev_trsase/Diguanyl_cyclase"/>
</dbReference>
<keyword evidence="5" id="KW-0378">Hydrolase</keyword>
<dbReference type="PANTHER" id="PTHR41694">
    <property type="entry name" value="ENDOGENOUS RETROVIRUS GROUP K MEMBER POL PROTEIN"/>
    <property type="match status" value="1"/>
</dbReference>
<evidence type="ECO:0000259" key="7">
    <source>
        <dbReference type="Pfam" id="PF06817"/>
    </source>
</evidence>
<evidence type="ECO:0000256" key="2">
    <source>
        <dbReference type="ARBA" id="ARBA00022695"/>
    </source>
</evidence>
<protein>
    <submittedName>
        <fullName evidence="8">POK10 protein</fullName>
    </submittedName>
</protein>
<keyword evidence="9" id="KW-1185">Reference proteome</keyword>
<dbReference type="EMBL" id="VYZR01096911">
    <property type="protein sequence ID" value="NXS01648.1"/>
    <property type="molecule type" value="Genomic_DNA"/>
</dbReference>
<evidence type="ECO:0000256" key="5">
    <source>
        <dbReference type="ARBA" id="ARBA00022801"/>
    </source>
</evidence>
<evidence type="ECO:0000256" key="6">
    <source>
        <dbReference type="ARBA" id="ARBA00022918"/>
    </source>
</evidence>
<evidence type="ECO:0000313" key="8">
    <source>
        <dbReference type="EMBL" id="NXS01648.1"/>
    </source>
</evidence>
<dbReference type="SUPFAM" id="SSF56672">
    <property type="entry name" value="DNA/RNA polymerases"/>
    <property type="match status" value="1"/>
</dbReference>
<evidence type="ECO:0000256" key="3">
    <source>
        <dbReference type="ARBA" id="ARBA00022722"/>
    </source>
</evidence>